<organism evidence="1 2">
    <name type="scientific">Oryza meyeriana var. granulata</name>
    <dbReference type="NCBI Taxonomy" id="110450"/>
    <lineage>
        <taxon>Eukaryota</taxon>
        <taxon>Viridiplantae</taxon>
        <taxon>Streptophyta</taxon>
        <taxon>Embryophyta</taxon>
        <taxon>Tracheophyta</taxon>
        <taxon>Spermatophyta</taxon>
        <taxon>Magnoliopsida</taxon>
        <taxon>Liliopsida</taxon>
        <taxon>Poales</taxon>
        <taxon>Poaceae</taxon>
        <taxon>BOP clade</taxon>
        <taxon>Oryzoideae</taxon>
        <taxon>Oryzeae</taxon>
        <taxon>Oryzinae</taxon>
        <taxon>Oryza</taxon>
        <taxon>Oryza meyeriana</taxon>
    </lineage>
</organism>
<evidence type="ECO:0000313" key="2">
    <source>
        <dbReference type="Proteomes" id="UP000479710"/>
    </source>
</evidence>
<proteinExistence type="predicted"/>
<dbReference type="EMBL" id="SPHZ02000012">
    <property type="protein sequence ID" value="KAF0888480.1"/>
    <property type="molecule type" value="Genomic_DNA"/>
</dbReference>
<comment type="caution">
    <text evidence="1">The sequence shown here is derived from an EMBL/GenBank/DDBJ whole genome shotgun (WGS) entry which is preliminary data.</text>
</comment>
<sequence length="83" mass="9890">MDPKGFTEALEGHILQGNLLQEVNKMWPRLYYRRTQFSDREEDDDEVGTLDDETDTIDSDEDDVVEMVMKWMPLRWMMCWGGK</sequence>
<accession>A0A6G1BKL5</accession>
<reference evidence="1 2" key="1">
    <citation type="submission" date="2019-11" db="EMBL/GenBank/DDBJ databases">
        <title>Whole genome sequence of Oryza granulata.</title>
        <authorList>
            <person name="Li W."/>
        </authorList>
    </citation>
    <scope>NUCLEOTIDE SEQUENCE [LARGE SCALE GENOMIC DNA]</scope>
    <source>
        <strain evidence="2">cv. Menghai</strain>
        <tissue evidence="1">Leaf</tissue>
    </source>
</reference>
<evidence type="ECO:0000313" key="1">
    <source>
        <dbReference type="EMBL" id="KAF0888480.1"/>
    </source>
</evidence>
<dbReference type="AlphaFoldDB" id="A0A6G1BKL5"/>
<gene>
    <name evidence="1" type="ORF">E2562_014717</name>
</gene>
<keyword evidence="2" id="KW-1185">Reference proteome</keyword>
<name>A0A6G1BKL5_9ORYZ</name>
<dbReference type="Proteomes" id="UP000479710">
    <property type="component" value="Unassembled WGS sequence"/>
</dbReference>
<protein>
    <submittedName>
        <fullName evidence="1">Uncharacterized protein</fullName>
    </submittedName>
</protein>